<dbReference type="GO" id="GO:0102758">
    <property type="term" value="F:very-long-chain enoyl-CoA reductase activity"/>
    <property type="evidence" value="ECO:0007669"/>
    <property type="project" value="UniProtKB-EC"/>
</dbReference>
<comment type="caution">
    <text evidence="19">The sequence shown here is derived from an EMBL/GenBank/DDBJ whole genome shotgun (WGS) entry which is preliminary data.</text>
</comment>
<protein>
    <recommendedName>
        <fullName evidence="4">very-long-chain enoyl-CoA reductase</fullName>
        <ecNumber evidence="4">1.3.1.93</ecNumber>
    </recommendedName>
</protein>
<comment type="subcellular location">
    <subcellularLocation>
        <location evidence="1">Endoplasmic reticulum membrane</location>
        <topology evidence="1">Multi-pass membrane protein</topology>
    </subcellularLocation>
</comment>
<comment type="similarity">
    <text evidence="3">Belongs to the steroid 5-alpha reductase family.</text>
</comment>
<name>A0AAN7YIP1_9PEZI</name>
<evidence type="ECO:0000256" key="11">
    <source>
        <dbReference type="ARBA" id="ARBA00023002"/>
    </source>
</evidence>
<feature type="transmembrane region" description="Helical" evidence="17">
    <location>
        <begin position="104"/>
        <end position="123"/>
    </location>
</feature>
<organism evidence="19 20">
    <name type="scientific">Meristemomyces frigidus</name>
    <dbReference type="NCBI Taxonomy" id="1508187"/>
    <lineage>
        <taxon>Eukaryota</taxon>
        <taxon>Fungi</taxon>
        <taxon>Dikarya</taxon>
        <taxon>Ascomycota</taxon>
        <taxon>Pezizomycotina</taxon>
        <taxon>Dothideomycetes</taxon>
        <taxon>Dothideomycetidae</taxon>
        <taxon>Mycosphaerellales</taxon>
        <taxon>Teratosphaeriaceae</taxon>
        <taxon>Meristemomyces</taxon>
    </lineage>
</organism>
<reference evidence="19" key="1">
    <citation type="submission" date="2023-08" db="EMBL/GenBank/DDBJ databases">
        <title>Black Yeasts Isolated from many extreme environments.</title>
        <authorList>
            <person name="Coleine C."/>
            <person name="Stajich J.E."/>
            <person name="Selbmann L."/>
        </authorList>
    </citation>
    <scope>NUCLEOTIDE SEQUENCE</scope>
    <source>
        <strain evidence="19">CCFEE 5401</strain>
    </source>
</reference>
<comment type="catalytic activity">
    <reaction evidence="15">
        <text>a very-long-chain 2,3-saturated fatty acyl-CoA + NADP(+) = a very-long-chain (2E)-enoyl-CoA + NADPH + H(+)</text>
        <dbReference type="Rhea" id="RHEA:14473"/>
        <dbReference type="ChEBI" id="CHEBI:15378"/>
        <dbReference type="ChEBI" id="CHEBI:57783"/>
        <dbReference type="ChEBI" id="CHEBI:58349"/>
        <dbReference type="ChEBI" id="CHEBI:83724"/>
        <dbReference type="ChEBI" id="CHEBI:83728"/>
        <dbReference type="EC" id="1.3.1.93"/>
    </reaction>
</comment>
<evidence type="ECO:0000256" key="17">
    <source>
        <dbReference type="SAM" id="Phobius"/>
    </source>
</evidence>
<sequence length="327" mass="36337">MATKPITLAIEPRGKRIPALPKETSIYLQGSTSDLYDRLAKESRFSVHRLRITNKNDGKPIANDRKTSISSVGLEDGSAIQVKDLGMSTPFLPLRGPQIAWRTVFLIEYLGPILIHPLILYALRPYLYTFPLTTHTLTGGSASPPSTLQVLTCWTITLHFLKRELETLHVHRFSNATMPVLNIFKNSFHYWILAGLLIAYFSYSPSSLTASDGNTTLTALGLALYVMGEAGNAYTHLVLRSLRSPGGTERGVPRGIGFNWVTCPNYLFESVAWIGILVISRSWSTAVFVAVAVGQMGVWAKKKEGRYRRELGGKYQKKKYAMVPGVF</sequence>
<dbReference type="EMBL" id="JAVRRL010000008">
    <property type="protein sequence ID" value="KAK5116381.1"/>
    <property type="molecule type" value="Genomic_DNA"/>
</dbReference>
<feature type="transmembrane region" description="Helical" evidence="17">
    <location>
        <begin position="282"/>
        <end position="300"/>
    </location>
</feature>
<accession>A0AAN7YIP1</accession>
<dbReference type="Pfam" id="PF02544">
    <property type="entry name" value="Steroid_dh"/>
    <property type="match status" value="1"/>
</dbReference>
<evidence type="ECO:0000256" key="8">
    <source>
        <dbReference type="ARBA" id="ARBA00022832"/>
    </source>
</evidence>
<evidence type="ECO:0000256" key="15">
    <source>
        <dbReference type="ARBA" id="ARBA00051495"/>
    </source>
</evidence>
<comment type="function">
    <text evidence="16">Catalyzes the last of the four reactions of the long-chain fatty acids elongation cycle. This endoplasmic reticulum-bound enzymatic process, allows the addition of 2 carbons to the chain of long- and very long-chain fatty acids/VLCFAs per cycle. This enzyme reduces the trans-2,3-enoyl-CoA fatty acid intermediate to an acyl-CoA that can be further elongated by entering a new cycle of elongation. Thereby, it participates in the production of VLCFAs of different chain lengths that are involved in multiple biological processes as precursors of membrane lipids and lipid mediators.</text>
</comment>
<keyword evidence="11" id="KW-0560">Oxidoreductase</keyword>
<feature type="transmembrane region" description="Helical" evidence="17">
    <location>
        <begin position="215"/>
        <end position="235"/>
    </location>
</feature>
<dbReference type="PANTHER" id="PTHR10556:SF28">
    <property type="entry name" value="VERY-LONG-CHAIN ENOYL-COA REDUCTASE"/>
    <property type="match status" value="1"/>
</dbReference>
<evidence type="ECO:0000256" key="4">
    <source>
        <dbReference type="ARBA" id="ARBA00012530"/>
    </source>
</evidence>
<evidence type="ECO:0000256" key="5">
    <source>
        <dbReference type="ARBA" id="ARBA00022516"/>
    </source>
</evidence>
<keyword evidence="8" id="KW-0276">Fatty acid metabolism</keyword>
<evidence type="ECO:0000259" key="18">
    <source>
        <dbReference type="Pfam" id="PF02544"/>
    </source>
</evidence>
<evidence type="ECO:0000256" key="3">
    <source>
        <dbReference type="ARBA" id="ARBA00007742"/>
    </source>
</evidence>
<dbReference type="InterPro" id="IPR039357">
    <property type="entry name" value="SRD5A/TECR"/>
</dbReference>
<evidence type="ECO:0000256" key="9">
    <source>
        <dbReference type="ARBA" id="ARBA00022857"/>
    </source>
</evidence>
<evidence type="ECO:0000256" key="13">
    <source>
        <dbReference type="ARBA" id="ARBA00023136"/>
    </source>
</evidence>
<keyword evidence="13 17" id="KW-0472">Membrane</keyword>
<feature type="transmembrane region" description="Helical" evidence="17">
    <location>
        <begin position="182"/>
        <end position="203"/>
    </location>
</feature>
<dbReference type="PROSITE" id="PS50244">
    <property type="entry name" value="S5A_REDUCTASE"/>
    <property type="match status" value="1"/>
</dbReference>
<keyword evidence="9" id="KW-0521">NADP</keyword>
<keyword evidence="6 17" id="KW-0812">Transmembrane</keyword>
<feature type="domain" description="3-oxo-5-alpha-steroid 4-dehydrogenase C-terminal" evidence="18">
    <location>
        <begin position="177"/>
        <end position="327"/>
    </location>
</feature>
<evidence type="ECO:0000256" key="2">
    <source>
        <dbReference type="ARBA" id="ARBA00005194"/>
    </source>
</evidence>
<keyword evidence="12" id="KW-0443">Lipid metabolism</keyword>
<dbReference type="Proteomes" id="UP001310890">
    <property type="component" value="Unassembled WGS sequence"/>
</dbReference>
<dbReference type="GO" id="GO:0005789">
    <property type="term" value="C:endoplasmic reticulum membrane"/>
    <property type="evidence" value="ECO:0007669"/>
    <property type="project" value="UniProtKB-SubCell"/>
</dbReference>
<keyword evidence="10 17" id="KW-1133">Transmembrane helix</keyword>
<dbReference type="AlphaFoldDB" id="A0AAN7YIP1"/>
<dbReference type="EC" id="1.3.1.93" evidence="4"/>
<evidence type="ECO:0000256" key="6">
    <source>
        <dbReference type="ARBA" id="ARBA00022692"/>
    </source>
</evidence>
<keyword evidence="5" id="KW-0444">Lipid biosynthesis</keyword>
<dbReference type="PANTHER" id="PTHR10556">
    <property type="entry name" value="3-OXO-5-ALPHA-STEROID 4-DEHYDROGENASE"/>
    <property type="match status" value="1"/>
</dbReference>
<evidence type="ECO:0000256" key="1">
    <source>
        <dbReference type="ARBA" id="ARBA00004477"/>
    </source>
</evidence>
<dbReference type="GO" id="GO:0042761">
    <property type="term" value="P:very long-chain fatty acid biosynthetic process"/>
    <property type="evidence" value="ECO:0007669"/>
    <property type="project" value="TreeGrafter"/>
</dbReference>
<dbReference type="InterPro" id="IPR001104">
    <property type="entry name" value="3-oxo-5_a-steroid_4-DH_C"/>
</dbReference>
<keyword evidence="7" id="KW-0256">Endoplasmic reticulum</keyword>
<evidence type="ECO:0000256" key="16">
    <source>
        <dbReference type="ARBA" id="ARBA00058640"/>
    </source>
</evidence>
<evidence type="ECO:0000256" key="12">
    <source>
        <dbReference type="ARBA" id="ARBA00023098"/>
    </source>
</evidence>
<dbReference type="FunFam" id="1.20.120.1630:FF:000010">
    <property type="entry name" value="Steroid alpha reductase family protein"/>
    <property type="match status" value="1"/>
</dbReference>
<gene>
    <name evidence="19" type="ORF">LTR62_007928</name>
</gene>
<evidence type="ECO:0000256" key="7">
    <source>
        <dbReference type="ARBA" id="ARBA00022824"/>
    </source>
</evidence>
<evidence type="ECO:0000313" key="20">
    <source>
        <dbReference type="Proteomes" id="UP001310890"/>
    </source>
</evidence>
<proteinExistence type="inferred from homology"/>
<comment type="pathway">
    <text evidence="2">Lipid metabolism; fatty acid biosynthesis.</text>
</comment>
<dbReference type="Gene3D" id="1.20.120.1630">
    <property type="match status" value="1"/>
</dbReference>
<keyword evidence="14" id="KW-0275">Fatty acid biosynthesis</keyword>
<evidence type="ECO:0000313" key="19">
    <source>
        <dbReference type="EMBL" id="KAK5116381.1"/>
    </source>
</evidence>
<evidence type="ECO:0000256" key="14">
    <source>
        <dbReference type="ARBA" id="ARBA00023160"/>
    </source>
</evidence>
<evidence type="ECO:0000256" key="10">
    <source>
        <dbReference type="ARBA" id="ARBA00022989"/>
    </source>
</evidence>